<dbReference type="EMBL" id="RBAL01000008">
    <property type="protein sequence ID" value="RKN41229.1"/>
    <property type="molecule type" value="Genomic_DNA"/>
</dbReference>
<keyword evidence="5" id="KW-1185">Reference proteome</keyword>
<dbReference type="InterPro" id="IPR033749">
    <property type="entry name" value="Polyprenyl_synt_CS"/>
</dbReference>
<dbReference type="GO" id="GO:0004659">
    <property type="term" value="F:prenyltransferase activity"/>
    <property type="evidence" value="ECO:0007669"/>
    <property type="project" value="InterPro"/>
</dbReference>
<keyword evidence="2" id="KW-0460">Magnesium</keyword>
<dbReference type="InterPro" id="IPR008949">
    <property type="entry name" value="Isoprenoid_synthase_dom_sf"/>
</dbReference>
<dbReference type="SFLD" id="SFLDS00005">
    <property type="entry name" value="Isoprenoid_Synthase_Type_I"/>
    <property type="match status" value="1"/>
</dbReference>
<evidence type="ECO:0000313" key="5">
    <source>
        <dbReference type="Proteomes" id="UP000272474"/>
    </source>
</evidence>
<dbReference type="SUPFAM" id="SSF48576">
    <property type="entry name" value="Terpenoid synthases"/>
    <property type="match status" value="1"/>
</dbReference>
<reference evidence="4 5" key="1">
    <citation type="journal article" date="2014" name="Int. J. Syst. Evol. Microbiol.">
        <title>Streptomyces hoynatensis sp. nov., isolated from deep marine sediment.</title>
        <authorList>
            <person name="Veyisoglu A."/>
            <person name="Sahin N."/>
        </authorList>
    </citation>
    <scope>NUCLEOTIDE SEQUENCE [LARGE SCALE GENOMIC DNA]</scope>
    <source>
        <strain evidence="4 5">KCTC 29097</strain>
    </source>
</reference>
<comment type="caution">
    <text evidence="4">The sequence shown here is derived from an EMBL/GenBank/DDBJ whole genome shotgun (WGS) entry which is preliminary data.</text>
</comment>
<dbReference type="PANTHER" id="PTHR12001">
    <property type="entry name" value="GERANYLGERANYL PYROPHOSPHATE SYNTHASE"/>
    <property type="match status" value="1"/>
</dbReference>
<dbReference type="Pfam" id="PF00348">
    <property type="entry name" value="polyprenyl_synt"/>
    <property type="match status" value="1"/>
</dbReference>
<dbReference type="CDD" id="cd00685">
    <property type="entry name" value="Trans_IPPS_HT"/>
    <property type="match status" value="1"/>
</dbReference>
<keyword evidence="3" id="KW-0808">Transferase</keyword>
<gene>
    <name evidence="4" type="ORF">D7294_15990</name>
</gene>
<dbReference type="GO" id="GO:0008299">
    <property type="term" value="P:isoprenoid biosynthetic process"/>
    <property type="evidence" value="ECO:0007669"/>
    <property type="project" value="InterPro"/>
</dbReference>
<name>A0A3A9YZR2_9ACTN</name>
<evidence type="ECO:0000256" key="1">
    <source>
        <dbReference type="ARBA" id="ARBA00022723"/>
    </source>
</evidence>
<dbReference type="PROSITE" id="PS00723">
    <property type="entry name" value="POLYPRENYL_SYNTHASE_1"/>
    <property type="match status" value="1"/>
</dbReference>
<dbReference type="PROSITE" id="PS00444">
    <property type="entry name" value="POLYPRENYL_SYNTHASE_2"/>
    <property type="match status" value="1"/>
</dbReference>
<protein>
    <submittedName>
        <fullName evidence="4">Polyprenyl synthetase family protein</fullName>
    </submittedName>
</protein>
<dbReference type="SFLD" id="SFLDG01017">
    <property type="entry name" value="Polyprenyl_Transferase_Like"/>
    <property type="match status" value="1"/>
</dbReference>
<keyword evidence="1" id="KW-0479">Metal-binding</keyword>
<dbReference type="Gene3D" id="1.10.600.10">
    <property type="entry name" value="Farnesyl Diphosphate Synthase"/>
    <property type="match status" value="1"/>
</dbReference>
<evidence type="ECO:0000256" key="2">
    <source>
        <dbReference type="ARBA" id="ARBA00022842"/>
    </source>
</evidence>
<dbReference type="AlphaFoldDB" id="A0A3A9YZR2"/>
<evidence type="ECO:0000313" key="4">
    <source>
        <dbReference type="EMBL" id="RKN41229.1"/>
    </source>
</evidence>
<organism evidence="4 5">
    <name type="scientific">Streptomyces hoynatensis</name>
    <dbReference type="NCBI Taxonomy" id="1141874"/>
    <lineage>
        <taxon>Bacteria</taxon>
        <taxon>Bacillati</taxon>
        <taxon>Actinomycetota</taxon>
        <taxon>Actinomycetes</taxon>
        <taxon>Kitasatosporales</taxon>
        <taxon>Streptomycetaceae</taxon>
        <taxon>Streptomyces</taxon>
    </lineage>
</organism>
<dbReference type="PANTHER" id="PTHR12001:SF86">
    <property type="entry name" value="GERANYLGERANYL DIPHOSPHATE SYNTHASE"/>
    <property type="match status" value="1"/>
</dbReference>
<comment type="similarity">
    <text evidence="3">Belongs to the FPP/GGPP synthase family.</text>
</comment>
<evidence type="ECO:0000256" key="3">
    <source>
        <dbReference type="RuleBase" id="RU004466"/>
    </source>
</evidence>
<dbReference type="GO" id="GO:0046872">
    <property type="term" value="F:metal ion binding"/>
    <property type="evidence" value="ECO:0007669"/>
    <property type="project" value="UniProtKB-KW"/>
</dbReference>
<sequence>MTPASPTLSERTPSARRTLGRCRALVRPCLVTALDRLHPATRRLAVYACGLEEAGRAPAGGGGGKGVRPALALLAGEAVGGGAEAALPAAVATELLHTFSLIHDDILDEDEWRRHRPTVWKAFGTGPAVLAGDALFALAVETVSTSGAGDCAQALRLLCAALDGLMRGQAQDLQFEQRPWRGGDAVLPEEYRAMVGDKTGALFGGAVALGALLAGAGPGPVAAFGAAGRQLGLAFQIVDDVLGIWGDPRRTGKPVGSDLRRGKKTLPVVAVLAEGGAAARRLAGLLEAGELDDAGARAAAALLEEAGGRSLALAEGRLALTRAYRTLAEVPLVPRAWRELTALADFLVERAG</sequence>
<proteinExistence type="inferred from homology"/>
<accession>A0A3A9YZR2</accession>
<dbReference type="RefSeq" id="WP_120680176.1">
    <property type="nucleotide sequence ID" value="NZ_RBAL01000008.1"/>
</dbReference>
<dbReference type="InterPro" id="IPR000092">
    <property type="entry name" value="Polyprenyl_synt"/>
</dbReference>
<dbReference type="OrthoDB" id="4497239at2"/>
<dbReference type="Proteomes" id="UP000272474">
    <property type="component" value="Unassembled WGS sequence"/>
</dbReference>